<organism evidence="1">
    <name type="scientific">marine sediment metagenome</name>
    <dbReference type="NCBI Taxonomy" id="412755"/>
    <lineage>
        <taxon>unclassified sequences</taxon>
        <taxon>metagenomes</taxon>
        <taxon>ecological metagenomes</taxon>
    </lineage>
</organism>
<name>A0A0F9B9K5_9ZZZZ</name>
<comment type="caution">
    <text evidence="1">The sequence shown here is derived from an EMBL/GenBank/DDBJ whole genome shotgun (WGS) entry which is preliminary data.</text>
</comment>
<reference evidence="1" key="1">
    <citation type="journal article" date="2015" name="Nature">
        <title>Complex archaea that bridge the gap between prokaryotes and eukaryotes.</title>
        <authorList>
            <person name="Spang A."/>
            <person name="Saw J.H."/>
            <person name="Jorgensen S.L."/>
            <person name="Zaremba-Niedzwiedzka K."/>
            <person name="Martijn J."/>
            <person name="Lind A.E."/>
            <person name="van Eijk R."/>
            <person name="Schleper C."/>
            <person name="Guy L."/>
            <person name="Ettema T.J."/>
        </authorList>
    </citation>
    <scope>NUCLEOTIDE SEQUENCE</scope>
</reference>
<evidence type="ECO:0000313" key="1">
    <source>
        <dbReference type="EMBL" id="KKL18644.1"/>
    </source>
</evidence>
<accession>A0A0F9B9K5</accession>
<gene>
    <name evidence="1" type="ORF">LCGC14_2473490</name>
</gene>
<dbReference type="AlphaFoldDB" id="A0A0F9B9K5"/>
<sequence length="94" mass="10839">MKNNLKVLGHTSSREDARWIIEANSHSIMFGHHRFTKSKLKQGLKQGNGKFYCWGIAYVWELKNRGISAKVGNAINYRISPATYKKIVKWSKSK</sequence>
<dbReference type="EMBL" id="LAZR01038791">
    <property type="protein sequence ID" value="KKL18644.1"/>
    <property type="molecule type" value="Genomic_DNA"/>
</dbReference>
<proteinExistence type="predicted"/>
<protein>
    <submittedName>
        <fullName evidence="1">Uncharacterized protein</fullName>
    </submittedName>
</protein>